<dbReference type="SUPFAM" id="SSF48264">
    <property type="entry name" value="Cytochrome P450"/>
    <property type="match status" value="1"/>
</dbReference>
<evidence type="ECO:0000313" key="1">
    <source>
        <dbReference type="EMBL" id="MBB6032754.1"/>
    </source>
</evidence>
<dbReference type="InterPro" id="IPR036396">
    <property type="entry name" value="Cyt_P450_sf"/>
</dbReference>
<organism evidence="1 2">
    <name type="scientific">Phytomonospora endophytica</name>
    <dbReference type="NCBI Taxonomy" id="714109"/>
    <lineage>
        <taxon>Bacteria</taxon>
        <taxon>Bacillati</taxon>
        <taxon>Actinomycetota</taxon>
        <taxon>Actinomycetes</taxon>
        <taxon>Micromonosporales</taxon>
        <taxon>Micromonosporaceae</taxon>
        <taxon>Phytomonospora</taxon>
    </lineage>
</organism>
<dbReference type="EMBL" id="JACHGT010000001">
    <property type="protein sequence ID" value="MBB6032754.1"/>
    <property type="molecule type" value="Genomic_DNA"/>
</dbReference>
<proteinExistence type="predicted"/>
<protein>
    <submittedName>
        <fullName evidence="1">Cytochrome P450</fullName>
    </submittedName>
</protein>
<dbReference type="RefSeq" id="WP_184785622.1">
    <property type="nucleotide sequence ID" value="NZ_BONT01000034.1"/>
</dbReference>
<name>A0A841FAH2_9ACTN</name>
<dbReference type="AlphaFoldDB" id="A0A841FAH2"/>
<gene>
    <name evidence="1" type="ORF">HNR73_000596</name>
</gene>
<dbReference type="GO" id="GO:0005506">
    <property type="term" value="F:iron ion binding"/>
    <property type="evidence" value="ECO:0007669"/>
    <property type="project" value="InterPro"/>
</dbReference>
<dbReference type="GO" id="GO:0016705">
    <property type="term" value="F:oxidoreductase activity, acting on paired donors, with incorporation or reduction of molecular oxygen"/>
    <property type="evidence" value="ECO:0007669"/>
    <property type="project" value="InterPro"/>
</dbReference>
<sequence length="258" mass="26479">METFTVTDPERIAAVLHDERFTVVPPREDESGGLAWVRRNVGRFAEGEPHRRRRALAVAEIAALDPTALRTAARDTAAGLLVAGTPLAELPGEVTARVLGEALGATDLDAFAAAVPVVAAGYLTGGEPSAETDAAVEVLRAQLGPGGDEEVAARVSLPLQAYAATAKLAATALGFASAPGPVEEAVDLAFTEDRPVPVLRRISAADTVVGGETIPAGAELVLSPITRETAFGTGRRPCPAEAQAVALVAGIVEAVRAR</sequence>
<keyword evidence="2" id="KW-1185">Reference proteome</keyword>
<dbReference type="GO" id="GO:0004497">
    <property type="term" value="F:monooxygenase activity"/>
    <property type="evidence" value="ECO:0007669"/>
    <property type="project" value="InterPro"/>
</dbReference>
<accession>A0A841FAH2</accession>
<dbReference type="GO" id="GO:0020037">
    <property type="term" value="F:heme binding"/>
    <property type="evidence" value="ECO:0007669"/>
    <property type="project" value="InterPro"/>
</dbReference>
<evidence type="ECO:0000313" key="2">
    <source>
        <dbReference type="Proteomes" id="UP000548476"/>
    </source>
</evidence>
<reference evidence="1 2" key="1">
    <citation type="submission" date="2020-08" db="EMBL/GenBank/DDBJ databases">
        <title>Genomic Encyclopedia of Type Strains, Phase IV (KMG-IV): sequencing the most valuable type-strain genomes for metagenomic binning, comparative biology and taxonomic classification.</title>
        <authorList>
            <person name="Goeker M."/>
        </authorList>
    </citation>
    <scope>NUCLEOTIDE SEQUENCE [LARGE SCALE GENOMIC DNA]</scope>
    <source>
        <strain evidence="1 2">YIM 65646</strain>
    </source>
</reference>
<dbReference type="Proteomes" id="UP000548476">
    <property type="component" value="Unassembled WGS sequence"/>
</dbReference>
<comment type="caution">
    <text evidence="1">The sequence shown here is derived from an EMBL/GenBank/DDBJ whole genome shotgun (WGS) entry which is preliminary data.</text>
</comment>